<dbReference type="SUPFAM" id="SSF57196">
    <property type="entry name" value="EGF/Laminin"/>
    <property type="match status" value="1"/>
</dbReference>
<organism evidence="3 4">
    <name type="scientific">Desmophyllum pertusum</name>
    <dbReference type="NCBI Taxonomy" id="174260"/>
    <lineage>
        <taxon>Eukaryota</taxon>
        <taxon>Metazoa</taxon>
        <taxon>Cnidaria</taxon>
        <taxon>Anthozoa</taxon>
        <taxon>Hexacorallia</taxon>
        <taxon>Scleractinia</taxon>
        <taxon>Caryophylliina</taxon>
        <taxon>Caryophylliidae</taxon>
        <taxon>Desmophyllum</taxon>
    </lineage>
</organism>
<evidence type="ECO:0000259" key="2">
    <source>
        <dbReference type="PROSITE" id="PS50026"/>
    </source>
</evidence>
<name>A0A9W9YLW5_9CNID</name>
<dbReference type="OrthoDB" id="10046852at2759"/>
<dbReference type="Gene3D" id="2.10.25.10">
    <property type="entry name" value="Laminin"/>
    <property type="match status" value="1"/>
</dbReference>
<comment type="caution">
    <text evidence="1">Lacks conserved residue(s) required for the propagation of feature annotation.</text>
</comment>
<sequence>MCRCERESCCGNPFPYSTLYECFAENIAQFEDPCKDAPCKHNGYCVQLSRSAKPNFRCDCHRTGYFGPRCHERCPKDVRKEISKFSESKAKFARERRRHLLACRL</sequence>
<dbReference type="PROSITE" id="PS50026">
    <property type="entry name" value="EGF_3"/>
    <property type="match status" value="1"/>
</dbReference>
<dbReference type="Proteomes" id="UP001163046">
    <property type="component" value="Unassembled WGS sequence"/>
</dbReference>
<dbReference type="EMBL" id="MU827319">
    <property type="protein sequence ID" value="KAJ7357659.1"/>
    <property type="molecule type" value="Genomic_DNA"/>
</dbReference>
<dbReference type="InterPro" id="IPR000742">
    <property type="entry name" value="EGF"/>
</dbReference>
<dbReference type="AlphaFoldDB" id="A0A9W9YLW5"/>
<comment type="caution">
    <text evidence="3">The sequence shown here is derived from an EMBL/GenBank/DDBJ whole genome shotgun (WGS) entry which is preliminary data.</text>
</comment>
<evidence type="ECO:0000313" key="4">
    <source>
        <dbReference type="Proteomes" id="UP001163046"/>
    </source>
</evidence>
<protein>
    <recommendedName>
        <fullName evidence="2">EGF-like domain-containing protein</fullName>
    </recommendedName>
</protein>
<reference evidence="3" key="1">
    <citation type="submission" date="2023-01" db="EMBL/GenBank/DDBJ databases">
        <title>Genome assembly of the deep-sea coral Lophelia pertusa.</title>
        <authorList>
            <person name="Herrera S."/>
            <person name="Cordes E."/>
        </authorList>
    </citation>
    <scope>NUCLEOTIDE SEQUENCE</scope>
    <source>
        <strain evidence="3">USNM1676648</strain>
        <tissue evidence="3">Polyp</tissue>
    </source>
</reference>
<gene>
    <name evidence="3" type="ORF">OS493_023790</name>
</gene>
<accession>A0A9W9YLW5</accession>
<proteinExistence type="predicted"/>
<dbReference type="Pfam" id="PF00008">
    <property type="entry name" value="EGF"/>
    <property type="match status" value="1"/>
</dbReference>
<evidence type="ECO:0000256" key="1">
    <source>
        <dbReference type="PROSITE-ProRule" id="PRU00076"/>
    </source>
</evidence>
<keyword evidence="4" id="KW-1185">Reference proteome</keyword>
<feature type="domain" description="EGF-like" evidence="2">
    <location>
        <begin position="30"/>
        <end position="71"/>
    </location>
</feature>
<evidence type="ECO:0000313" key="3">
    <source>
        <dbReference type="EMBL" id="KAJ7357659.1"/>
    </source>
</evidence>
<keyword evidence="1" id="KW-0245">EGF-like domain</keyword>